<dbReference type="NCBIfam" id="TIGR00732">
    <property type="entry name" value="dprA"/>
    <property type="match status" value="1"/>
</dbReference>
<dbReference type="SUPFAM" id="SSF102405">
    <property type="entry name" value="MCP/YpsA-like"/>
    <property type="match status" value="1"/>
</dbReference>
<proteinExistence type="inferred from homology"/>
<dbReference type="EMBL" id="CADCUL010000055">
    <property type="protein sequence ID" value="CAA9368572.1"/>
    <property type="molecule type" value="Genomic_DNA"/>
</dbReference>
<gene>
    <name evidence="3" type="ORF">AVDCRST_MAG21-434</name>
</gene>
<dbReference type="PANTHER" id="PTHR43022:SF1">
    <property type="entry name" value="PROTEIN SMF"/>
    <property type="match status" value="1"/>
</dbReference>
<dbReference type="InterPro" id="IPR057666">
    <property type="entry name" value="DrpA_SLOG"/>
</dbReference>
<dbReference type="InterPro" id="IPR003488">
    <property type="entry name" value="DprA"/>
</dbReference>
<comment type="similarity">
    <text evidence="1">Belongs to the DprA/Smf family.</text>
</comment>
<accession>A0A6J4MWI6</accession>
<sequence length="377" mass="39580">MPVDDDERDARIVMSRLAEPGDADACRLVREYSAAALLDRLGSGPSGISKLADWAERFGSTDAAAVKSRASAVGARYICPGDEEWPRQLDDLEHLEVFGPERRAGAPFGLWVRGSASCAGVTERSVAIVGARSATAYGEHVAGDLAMGCTERGHCVVSGGAYGIDAAAHRGALAADRPTVAVLAGGVDRFYPTGNASLLEAVLASGLVVSEAAPGCAPSRSRFLVRNRLIAALTLGTVVVEAALRSGSLNTARWARDLNRWVLGVPGPVTSRMSAGVNELLRQPETTLVTDAAEVAEQLAPVGVNLSPRKSGPVWPADDLDGRSRQLLDAVPVHQAATVTAIARAAGLRRDDVSPGLERLRERGLVEGGDRGWRLRS</sequence>
<dbReference type="GO" id="GO:0009294">
    <property type="term" value="P:DNA-mediated transformation"/>
    <property type="evidence" value="ECO:0007669"/>
    <property type="project" value="InterPro"/>
</dbReference>
<dbReference type="PANTHER" id="PTHR43022">
    <property type="entry name" value="PROTEIN SMF"/>
    <property type="match status" value="1"/>
</dbReference>
<protein>
    <submittedName>
        <fullName evidence="3">Rossmann fold nucleotide-binding protein Smf possibly involved in DNA uptake</fullName>
    </submittedName>
</protein>
<organism evidence="3">
    <name type="scientific">uncultured Nocardioidaceae bacterium</name>
    <dbReference type="NCBI Taxonomy" id="253824"/>
    <lineage>
        <taxon>Bacteria</taxon>
        <taxon>Bacillati</taxon>
        <taxon>Actinomycetota</taxon>
        <taxon>Actinomycetes</taxon>
        <taxon>Propionibacteriales</taxon>
        <taxon>Nocardioidaceae</taxon>
        <taxon>environmental samples</taxon>
    </lineage>
</organism>
<dbReference type="Pfam" id="PF02481">
    <property type="entry name" value="DNA_processg_A"/>
    <property type="match status" value="1"/>
</dbReference>
<dbReference type="Gene3D" id="3.40.50.450">
    <property type="match status" value="1"/>
</dbReference>
<evidence type="ECO:0000259" key="2">
    <source>
        <dbReference type="Pfam" id="PF02481"/>
    </source>
</evidence>
<reference evidence="3" key="1">
    <citation type="submission" date="2020-02" db="EMBL/GenBank/DDBJ databases">
        <authorList>
            <person name="Meier V. D."/>
        </authorList>
    </citation>
    <scope>NUCLEOTIDE SEQUENCE</scope>
    <source>
        <strain evidence="3">AVDCRST_MAG21</strain>
    </source>
</reference>
<evidence type="ECO:0000313" key="3">
    <source>
        <dbReference type="EMBL" id="CAA9368572.1"/>
    </source>
</evidence>
<feature type="domain" description="Smf/DprA SLOG" evidence="2">
    <location>
        <begin position="77"/>
        <end position="299"/>
    </location>
</feature>
<name>A0A6J4MWI6_9ACTN</name>
<dbReference type="AlphaFoldDB" id="A0A6J4MWI6"/>
<evidence type="ECO:0000256" key="1">
    <source>
        <dbReference type="ARBA" id="ARBA00006525"/>
    </source>
</evidence>